<sequence>MSRGLPTPMSNFSPLSSRAATPSTVLSDQSVFSSRRPTPDISASQALTSAYNTPLGGSVVSDRGRPLEDIQSFPASRIQSPFSDIHSVDARSTPEHVFAPSPITSPRVQSPSIGSDLTMDSDDEFDILSPRSGMFSPPSRVGDFHFDGASDASWASAGRRTPEF</sequence>
<dbReference type="Proteomes" id="UP000184267">
    <property type="component" value="Unassembled WGS sequence"/>
</dbReference>
<evidence type="ECO:0000313" key="2">
    <source>
        <dbReference type="EMBL" id="OJT09022.1"/>
    </source>
</evidence>
<proteinExistence type="predicted"/>
<dbReference type="OrthoDB" id="3246206at2759"/>
<organism evidence="2 3">
    <name type="scientific">Trametes pubescens</name>
    <name type="common">White-rot fungus</name>
    <dbReference type="NCBI Taxonomy" id="154538"/>
    <lineage>
        <taxon>Eukaryota</taxon>
        <taxon>Fungi</taxon>
        <taxon>Dikarya</taxon>
        <taxon>Basidiomycota</taxon>
        <taxon>Agaricomycotina</taxon>
        <taxon>Agaricomycetes</taxon>
        <taxon>Polyporales</taxon>
        <taxon>Polyporaceae</taxon>
        <taxon>Trametes</taxon>
    </lineage>
</organism>
<evidence type="ECO:0000313" key="3">
    <source>
        <dbReference type="Proteomes" id="UP000184267"/>
    </source>
</evidence>
<feature type="region of interest" description="Disordered" evidence="1">
    <location>
        <begin position="95"/>
        <end position="133"/>
    </location>
</feature>
<dbReference type="AlphaFoldDB" id="A0A1M2VNA0"/>
<feature type="compositionally biased region" description="Polar residues" evidence="1">
    <location>
        <begin position="8"/>
        <end position="47"/>
    </location>
</feature>
<name>A0A1M2VNA0_TRAPU</name>
<gene>
    <name evidence="2" type="ORF">TRAPUB_47</name>
</gene>
<feature type="compositionally biased region" description="Polar residues" evidence="1">
    <location>
        <begin position="102"/>
        <end position="115"/>
    </location>
</feature>
<protein>
    <submittedName>
        <fullName evidence="2">Uncharacterized protein</fullName>
    </submittedName>
</protein>
<evidence type="ECO:0000256" key="1">
    <source>
        <dbReference type="SAM" id="MobiDB-lite"/>
    </source>
</evidence>
<feature type="region of interest" description="Disordered" evidence="1">
    <location>
        <begin position="1"/>
        <end position="47"/>
    </location>
</feature>
<dbReference type="EMBL" id="MNAD01000987">
    <property type="protein sequence ID" value="OJT09022.1"/>
    <property type="molecule type" value="Genomic_DNA"/>
</dbReference>
<accession>A0A1M2VNA0</accession>
<reference evidence="2 3" key="1">
    <citation type="submission" date="2016-10" db="EMBL/GenBank/DDBJ databases">
        <title>Genome sequence of the basidiomycete white-rot fungus Trametes pubescens.</title>
        <authorList>
            <person name="Makela M.R."/>
            <person name="Granchi Z."/>
            <person name="Peng M."/>
            <person name="De Vries R.P."/>
            <person name="Grigoriev I."/>
            <person name="Riley R."/>
            <person name="Hilden K."/>
        </authorList>
    </citation>
    <scope>NUCLEOTIDE SEQUENCE [LARGE SCALE GENOMIC DNA]</scope>
    <source>
        <strain evidence="2 3">FBCC735</strain>
    </source>
</reference>
<keyword evidence="3" id="KW-1185">Reference proteome</keyword>
<comment type="caution">
    <text evidence="2">The sequence shown here is derived from an EMBL/GenBank/DDBJ whole genome shotgun (WGS) entry which is preliminary data.</text>
</comment>